<sequence length="143" mass="16090">MEISSSSTSFFSSPWKNLIRRFLLKIPESLQTTEVRDKIFHKVLGDDGHGYCKTYGAGVPRSAVYGRSSCLSHASSSSTLNEITSQVREASQENEQRLSIEIEQWLSSEIEQSLTGEIEQRLVGDFKRMVNEKLMAHLECMGA</sequence>
<reference evidence="1" key="1">
    <citation type="submission" date="2022-02" db="EMBL/GenBank/DDBJ databases">
        <title>Plant Genome Project.</title>
        <authorList>
            <person name="Zhang R.-G."/>
        </authorList>
    </citation>
    <scope>NUCLEOTIDE SEQUENCE</scope>
    <source>
        <strain evidence="1">AT1</strain>
    </source>
</reference>
<name>A0ACC0M2N2_RHOML</name>
<keyword evidence="2" id="KW-1185">Reference proteome</keyword>
<accession>A0ACC0M2N2</accession>
<comment type="caution">
    <text evidence="1">The sequence shown here is derived from an EMBL/GenBank/DDBJ whole genome shotgun (WGS) entry which is preliminary data.</text>
</comment>
<dbReference type="Proteomes" id="UP001062846">
    <property type="component" value="Chromosome 10"/>
</dbReference>
<organism evidence="1 2">
    <name type="scientific">Rhododendron molle</name>
    <name type="common">Chinese azalea</name>
    <name type="synonym">Azalea mollis</name>
    <dbReference type="NCBI Taxonomy" id="49168"/>
    <lineage>
        <taxon>Eukaryota</taxon>
        <taxon>Viridiplantae</taxon>
        <taxon>Streptophyta</taxon>
        <taxon>Embryophyta</taxon>
        <taxon>Tracheophyta</taxon>
        <taxon>Spermatophyta</taxon>
        <taxon>Magnoliopsida</taxon>
        <taxon>eudicotyledons</taxon>
        <taxon>Gunneridae</taxon>
        <taxon>Pentapetalae</taxon>
        <taxon>asterids</taxon>
        <taxon>Ericales</taxon>
        <taxon>Ericaceae</taxon>
        <taxon>Ericoideae</taxon>
        <taxon>Rhodoreae</taxon>
        <taxon>Rhododendron</taxon>
    </lineage>
</organism>
<gene>
    <name evidence="1" type="ORF">RHMOL_Rhmol10G0164100</name>
</gene>
<proteinExistence type="predicted"/>
<evidence type="ECO:0000313" key="1">
    <source>
        <dbReference type="EMBL" id="KAI8535308.1"/>
    </source>
</evidence>
<dbReference type="EMBL" id="CM046397">
    <property type="protein sequence ID" value="KAI8535308.1"/>
    <property type="molecule type" value="Genomic_DNA"/>
</dbReference>
<evidence type="ECO:0000313" key="2">
    <source>
        <dbReference type="Proteomes" id="UP001062846"/>
    </source>
</evidence>
<protein>
    <submittedName>
        <fullName evidence="1">Uncharacterized protein</fullName>
    </submittedName>
</protein>